<keyword evidence="5" id="KW-1185">Reference proteome</keyword>
<dbReference type="GO" id="GO:0016705">
    <property type="term" value="F:oxidoreductase activity, acting on paired donors, with incorporation or reduction of molecular oxygen"/>
    <property type="evidence" value="ECO:0007669"/>
    <property type="project" value="InterPro"/>
</dbReference>
<accession>A0A848E721</accession>
<evidence type="ECO:0000259" key="3">
    <source>
        <dbReference type="Pfam" id="PF00296"/>
    </source>
</evidence>
<keyword evidence="2" id="KW-0503">Monooxygenase</keyword>
<dbReference type="GO" id="GO:0005829">
    <property type="term" value="C:cytosol"/>
    <property type="evidence" value="ECO:0007669"/>
    <property type="project" value="TreeGrafter"/>
</dbReference>
<dbReference type="RefSeq" id="WP_170052476.1">
    <property type="nucleotide sequence ID" value="NZ_JABBKX010000001.1"/>
</dbReference>
<dbReference type="Pfam" id="PF00296">
    <property type="entry name" value="Bac_luciferase"/>
    <property type="match status" value="1"/>
</dbReference>
<name>A0A848E721_9PROT</name>
<evidence type="ECO:0000256" key="1">
    <source>
        <dbReference type="ARBA" id="ARBA00023002"/>
    </source>
</evidence>
<organism evidence="4 5">
    <name type="scientific">Neoroseomonas marina</name>
    <dbReference type="NCBI Taxonomy" id="1232220"/>
    <lineage>
        <taxon>Bacteria</taxon>
        <taxon>Pseudomonadati</taxon>
        <taxon>Pseudomonadota</taxon>
        <taxon>Alphaproteobacteria</taxon>
        <taxon>Acetobacterales</taxon>
        <taxon>Acetobacteraceae</taxon>
        <taxon>Neoroseomonas</taxon>
    </lineage>
</organism>
<dbReference type="InterPro" id="IPR011251">
    <property type="entry name" value="Luciferase-like_dom"/>
</dbReference>
<dbReference type="PANTHER" id="PTHR30137:SF8">
    <property type="entry name" value="BLR5498 PROTEIN"/>
    <property type="match status" value="1"/>
</dbReference>
<reference evidence="4 5" key="1">
    <citation type="submission" date="2020-03" db="EMBL/GenBank/DDBJ databases">
        <authorList>
            <person name="Sun Q."/>
        </authorList>
    </citation>
    <scope>NUCLEOTIDE SEQUENCE [LARGE SCALE GENOMIC DNA]</scope>
    <source>
        <strain evidence="4 5">JC162</strain>
    </source>
</reference>
<evidence type="ECO:0000313" key="5">
    <source>
        <dbReference type="Proteomes" id="UP000548582"/>
    </source>
</evidence>
<gene>
    <name evidence="4" type="ORF">GWK16_03050</name>
</gene>
<dbReference type="GO" id="GO:0004497">
    <property type="term" value="F:monooxygenase activity"/>
    <property type="evidence" value="ECO:0007669"/>
    <property type="project" value="UniProtKB-KW"/>
</dbReference>
<dbReference type="InterPro" id="IPR036661">
    <property type="entry name" value="Luciferase-like_sf"/>
</dbReference>
<proteinExistence type="predicted"/>
<feature type="domain" description="Luciferase-like" evidence="3">
    <location>
        <begin position="4"/>
        <end position="313"/>
    </location>
</feature>
<dbReference type="EMBL" id="JABBKX010000001">
    <property type="protein sequence ID" value="NMJ40204.1"/>
    <property type="molecule type" value="Genomic_DNA"/>
</dbReference>
<dbReference type="InterPro" id="IPR050766">
    <property type="entry name" value="Bact_Lucif_Oxidored"/>
</dbReference>
<sequence length="355" mass="38749">MLRFSNFLFPESRDPGRDADVIADCIAEAKLCDELGVEVLWLAEHHFDGNCAYVDPVTFAAAVLAATKRIKVGFAVAQVSLHHPMRLAEQMSLLDNLGRGRVIVGLGRGTAYNVYEYQGYGIPHEEALERYEEAEGIMLKAWTSPEGFSHVGKHWTLKVPRLRPQPFTQPHPYLIRAASSEAGALHLARRGVPFLMNVQSNETTAKRLALYRAAMAEAGFDAAHIARCLDESWVWRNVVVAETDAEAERIGIPAFEAMQEHRKALRERIYAEQGIIMKKEEVPPARVNPSHALIAGSPATVAAKMAEIEAAGVGGVICSFRLGPMPAATAAASIRLFMEEVAPRFAAPAVSAAAE</sequence>
<dbReference type="Proteomes" id="UP000548582">
    <property type="component" value="Unassembled WGS sequence"/>
</dbReference>
<dbReference type="AlphaFoldDB" id="A0A848E721"/>
<keyword evidence="1" id="KW-0560">Oxidoreductase</keyword>
<dbReference type="SUPFAM" id="SSF51679">
    <property type="entry name" value="Bacterial luciferase-like"/>
    <property type="match status" value="1"/>
</dbReference>
<evidence type="ECO:0000256" key="2">
    <source>
        <dbReference type="ARBA" id="ARBA00023033"/>
    </source>
</evidence>
<comment type="caution">
    <text evidence="4">The sequence shown here is derived from an EMBL/GenBank/DDBJ whole genome shotgun (WGS) entry which is preliminary data.</text>
</comment>
<dbReference type="PANTHER" id="PTHR30137">
    <property type="entry name" value="LUCIFERASE-LIKE MONOOXYGENASE"/>
    <property type="match status" value="1"/>
</dbReference>
<dbReference type="Gene3D" id="3.20.20.30">
    <property type="entry name" value="Luciferase-like domain"/>
    <property type="match status" value="1"/>
</dbReference>
<protein>
    <submittedName>
        <fullName evidence="4">LLM class flavin-dependent oxidoreductase</fullName>
    </submittedName>
</protein>
<evidence type="ECO:0000313" key="4">
    <source>
        <dbReference type="EMBL" id="NMJ40204.1"/>
    </source>
</evidence>